<evidence type="ECO:0000256" key="3">
    <source>
        <dbReference type="PROSITE-ProRule" id="PRU10007"/>
    </source>
</evidence>
<protein>
    <submittedName>
        <fullName evidence="6">Betaine-aldehyde dehydrogenase</fullName>
    </submittedName>
</protein>
<comment type="similarity">
    <text evidence="1 4">Belongs to the aldehyde dehydrogenase family.</text>
</comment>
<dbReference type="FunFam" id="3.40.605.10:FF:000007">
    <property type="entry name" value="NAD/NADP-dependent betaine aldehyde dehydrogenase"/>
    <property type="match status" value="1"/>
</dbReference>
<dbReference type="Gene3D" id="3.40.605.10">
    <property type="entry name" value="Aldehyde Dehydrogenase, Chain A, domain 1"/>
    <property type="match status" value="1"/>
</dbReference>
<dbReference type="PROSITE" id="PS00687">
    <property type="entry name" value="ALDEHYDE_DEHYDR_GLU"/>
    <property type="match status" value="1"/>
</dbReference>
<dbReference type="FunFam" id="3.40.309.10:FF:000012">
    <property type="entry name" value="Betaine aldehyde dehydrogenase"/>
    <property type="match status" value="1"/>
</dbReference>
<keyword evidence="2 4" id="KW-0560">Oxidoreductase</keyword>
<comment type="caution">
    <text evidence="6">The sequence shown here is derived from an EMBL/GenBank/DDBJ whole genome shotgun (WGS) entry which is preliminary data.</text>
</comment>
<dbReference type="InterPro" id="IPR016161">
    <property type="entry name" value="Ald_DH/histidinol_DH"/>
</dbReference>
<feature type="active site" evidence="3">
    <location>
        <position position="265"/>
    </location>
</feature>
<dbReference type="InterPro" id="IPR015590">
    <property type="entry name" value="Aldehyde_DH_dom"/>
</dbReference>
<reference evidence="6 7" key="1">
    <citation type="submission" date="2017-02" db="EMBL/GenBank/DDBJ databases">
        <title>Draft genome of Saccharomonospora sp. 154.</title>
        <authorList>
            <person name="Alonso-Carmona G.S."/>
            <person name="De La Haba R."/>
            <person name="Vera-Gargallo B."/>
            <person name="Sandoval-Trujillo A.H."/>
            <person name="Ramirez-Duran N."/>
            <person name="Ventosa A."/>
        </authorList>
    </citation>
    <scope>NUCLEOTIDE SEQUENCE [LARGE SCALE GENOMIC DNA]</scope>
    <source>
        <strain evidence="6 7">LRS4.154</strain>
    </source>
</reference>
<dbReference type="SUPFAM" id="SSF53720">
    <property type="entry name" value="ALDH-like"/>
    <property type="match status" value="1"/>
</dbReference>
<dbReference type="InterPro" id="IPR016163">
    <property type="entry name" value="Ald_DH_C"/>
</dbReference>
<evidence type="ECO:0000259" key="5">
    <source>
        <dbReference type="Pfam" id="PF00171"/>
    </source>
</evidence>
<dbReference type="Proteomes" id="UP000192591">
    <property type="component" value="Unassembled WGS sequence"/>
</dbReference>
<dbReference type="Pfam" id="PF00171">
    <property type="entry name" value="Aldedh"/>
    <property type="match status" value="1"/>
</dbReference>
<dbReference type="PANTHER" id="PTHR11699">
    <property type="entry name" value="ALDEHYDE DEHYDROGENASE-RELATED"/>
    <property type="match status" value="1"/>
</dbReference>
<evidence type="ECO:0000313" key="7">
    <source>
        <dbReference type="Proteomes" id="UP000192591"/>
    </source>
</evidence>
<sequence>MATIDMLPVVRDRLAGGPTGFVLGDETDVPALAGATLAVENPSTGSVLGHVAAADAEDVDRAVALAREAVADRRWSAKHPGKKSLVLETLRQLLEEHLDEFAQWEALDAGIPIAQAPLQVYAASGVCHHYSGWPTKLYGELNPLVHTFHSYTVREPVGVVAVLAPWNQPLVTVAARVAPALAAGNCVILKASRRAPYSAVRFGELALEAGLPPGVLTVLTGDGETAGSALARHPGIDTVAYVGSPETGARLRELAAPTGKQVLMELGGKSPNIVFPDADLDRAADSAAVAVWRNAGQIGSAGSRLLVERSIHDRVVDRVVASMRSLTVGSALDPGTHIGPLISAEQRRRVGEHLNVAEQQGAKPVLRGAVPDGPGYGITPAVFTDVDPDSALAQEEVFGPVLAVTAFDDEDHALALANNTRYGLGAGVWASDVRRVHRFAQRLRAGTVWANVYGMQDVSAPVGGFGASGVGADGGREWINAYTRPKAVFVSLL</sequence>
<dbReference type="AlphaFoldDB" id="A0A1V9A4N9"/>
<evidence type="ECO:0000313" key="6">
    <source>
        <dbReference type="EMBL" id="OQO91996.1"/>
    </source>
</evidence>
<dbReference type="STRING" id="1962155.B1813_06860"/>
<keyword evidence="7" id="KW-1185">Reference proteome</keyword>
<dbReference type="EMBL" id="MWIH01000005">
    <property type="protein sequence ID" value="OQO91996.1"/>
    <property type="molecule type" value="Genomic_DNA"/>
</dbReference>
<name>A0A1V9A4N9_SACPI</name>
<accession>A0A1V9A4N9</accession>
<feature type="domain" description="Aldehyde dehydrogenase" evidence="5">
    <location>
        <begin position="35"/>
        <end position="488"/>
    </location>
</feature>
<proteinExistence type="inferred from homology"/>
<dbReference type="RefSeq" id="WP_210189299.1">
    <property type="nucleotide sequence ID" value="NZ_MWIH01000005.1"/>
</dbReference>
<organism evidence="6 7">
    <name type="scientific">Saccharomonospora piscinae</name>
    <dbReference type="NCBI Taxonomy" id="687388"/>
    <lineage>
        <taxon>Bacteria</taxon>
        <taxon>Bacillati</taxon>
        <taxon>Actinomycetota</taxon>
        <taxon>Actinomycetes</taxon>
        <taxon>Pseudonocardiales</taxon>
        <taxon>Pseudonocardiaceae</taxon>
        <taxon>Saccharomonospora</taxon>
    </lineage>
</organism>
<dbReference type="InterPro" id="IPR029510">
    <property type="entry name" value="Ald_DH_CS_GLU"/>
</dbReference>
<dbReference type="Gene3D" id="3.40.309.10">
    <property type="entry name" value="Aldehyde Dehydrogenase, Chain A, domain 2"/>
    <property type="match status" value="1"/>
</dbReference>
<dbReference type="GO" id="GO:0016620">
    <property type="term" value="F:oxidoreductase activity, acting on the aldehyde or oxo group of donors, NAD or NADP as acceptor"/>
    <property type="evidence" value="ECO:0007669"/>
    <property type="project" value="InterPro"/>
</dbReference>
<gene>
    <name evidence="6" type="ORF">B1813_06860</name>
</gene>
<evidence type="ECO:0000256" key="2">
    <source>
        <dbReference type="ARBA" id="ARBA00023002"/>
    </source>
</evidence>
<evidence type="ECO:0000256" key="4">
    <source>
        <dbReference type="RuleBase" id="RU003345"/>
    </source>
</evidence>
<evidence type="ECO:0000256" key="1">
    <source>
        <dbReference type="ARBA" id="ARBA00009986"/>
    </source>
</evidence>
<dbReference type="InterPro" id="IPR016162">
    <property type="entry name" value="Ald_DH_N"/>
</dbReference>